<keyword evidence="2" id="KW-1185">Reference proteome</keyword>
<name>A0A8R1EQD1_CAEJA</name>
<reference evidence="2" key="1">
    <citation type="submission" date="2010-08" db="EMBL/GenBank/DDBJ databases">
        <authorList>
            <consortium name="Caenorhabditis japonica Sequencing Consortium"/>
            <person name="Wilson R.K."/>
        </authorList>
    </citation>
    <scope>NUCLEOTIDE SEQUENCE [LARGE SCALE GENOMIC DNA]</scope>
    <source>
        <strain evidence="2">DF5081</strain>
    </source>
</reference>
<evidence type="ECO:0000313" key="2">
    <source>
        <dbReference type="Proteomes" id="UP000005237"/>
    </source>
</evidence>
<dbReference type="AlphaFoldDB" id="A0A8R1EQD1"/>
<reference evidence="1" key="2">
    <citation type="submission" date="2022-06" db="UniProtKB">
        <authorList>
            <consortium name="EnsemblMetazoa"/>
        </authorList>
    </citation>
    <scope>IDENTIFICATION</scope>
    <source>
        <strain evidence="1">DF5081</strain>
    </source>
</reference>
<organism evidence="1 2">
    <name type="scientific">Caenorhabditis japonica</name>
    <dbReference type="NCBI Taxonomy" id="281687"/>
    <lineage>
        <taxon>Eukaryota</taxon>
        <taxon>Metazoa</taxon>
        <taxon>Ecdysozoa</taxon>
        <taxon>Nematoda</taxon>
        <taxon>Chromadorea</taxon>
        <taxon>Rhabditida</taxon>
        <taxon>Rhabditina</taxon>
        <taxon>Rhabditomorpha</taxon>
        <taxon>Rhabditoidea</taxon>
        <taxon>Rhabditidae</taxon>
        <taxon>Peloderinae</taxon>
        <taxon>Caenorhabditis</taxon>
    </lineage>
</organism>
<sequence length="72" mass="7663">MSLSGMAIRRLITKGVIPMCQVAPLSTSAEGSTNLKEVLGKKIPAHNAKVKSFRSEHASTVVQNVTIDMVSP</sequence>
<dbReference type="Proteomes" id="UP000005237">
    <property type="component" value="Unassembled WGS sequence"/>
</dbReference>
<protein>
    <submittedName>
        <fullName evidence="1">Uncharacterized protein</fullName>
    </submittedName>
</protein>
<dbReference type="EnsemblMetazoa" id="CJA38819.1">
    <property type="protein sequence ID" value="CJA38819.1"/>
    <property type="gene ID" value="WBGene00214666"/>
</dbReference>
<accession>A0A8R1EQD1</accession>
<proteinExistence type="predicted"/>
<evidence type="ECO:0000313" key="1">
    <source>
        <dbReference type="EnsemblMetazoa" id="CJA38819.1"/>
    </source>
</evidence>